<dbReference type="InterPro" id="IPR035900">
    <property type="entry name" value="Colicin_E_sf"/>
</dbReference>
<evidence type="ECO:0000256" key="1">
    <source>
        <dbReference type="ARBA" id="ARBA00009346"/>
    </source>
</evidence>
<dbReference type="Gene3D" id="1.10.1200.20">
    <property type="entry name" value="Colicin E immunity protein"/>
    <property type="match status" value="1"/>
</dbReference>
<dbReference type="CDD" id="cd16363">
    <property type="entry name" value="Col_Im_like"/>
    <property type="match status" value="1"/>
</dbReference>
<dbReference type="GO" id="GO:0030153">
    <property type="term" value="P:bacteriocin immunity"/>
    <property type="evidence" value="ECO:0007669"/>
    <property type="project" value="UniProtKB-KW"/>
</dbReference>
<accession>A0A379KLB7</accession>
<dbReference type="Pfam" id="PF01320">
    <property type="entry name" value="Colicin_Pyocin"/>
    <property type="match status" value="1"/>
</dbReference>
<proteinExistence type="inferred from homology"/>
<name>A0A379KLB7_PSEPU</name>
<dbReference type="InterPro" id="IPR000290">
    <property type="entry name" value="Colicin_pyocin"/>
</dbReference>
<evidence type="ECO:0000313" key="3">
    <source>
        <dbReference type="EMBL" id="SUD68264.1"/>
    </source>
</evidence>
<dbReference type="SUPFAM" id="SSF47345">
    <property type="entry name" value="Colicin E immunity proteins"/>
    <property type="match status" value="1"/>
</dbReference>
<dbReference type="EMBL" id="UGUY01000001">
    <property type="protein sequence ID" value="SUD68264.1"/>
    <property type="molecule type" value="Genomic_DNA"/>
</dbReference>
<dbReference type="RefSeq" id="WP_039603443.1">
    <property type="nucleotide sequence ID" value="NZ_UGUY01000001.1"/>
</dbReference>
<gene>
    <name evidence="3" type="primary">imm_2</name>
    <name evidence="3" type="ORF">NCTC7914_02393</name>
</gene>
<keyword evidence="2" id="KW-0079">Bacteriocin immunity</keyword>
<evidence type="ECO:0000256" key="2">
    <source>
        <dbReference type="ARBA" id="ARBA00023025"/>
    </source>
</evidence>
<protein>
    <submittedName>
        <fullName evidence="3">Colicin immunity protein/pyocin immunity protein</fullName>
    </submittedName>
</protein>
<dbReference type="PRINTS" id="PR01299">
    <property type="entry name" value="PYOCIN"/>
</dbReference>
<dbReference type="AlphaFoldDB" id="A0A379KLB7"/>
<organism evidence="3 4">
    <name type="scientific">Pseudomonas putida</name>
    <name type="common">Arthrobacter siderocapsulatus</name>
    <dbReference type="NCBI Taxonomy" id="303"/>
    <lineage>
        <taxon>Bacteria</taxon>
        <taxon>Pseudomonadati</taxon>
        <taxon>Pseudomonadota</taxon>
        <taxon>Gammaproteobacteria</taxon>
        <taxon>Pseudomonadales</taxon>
        <taxon>Pseudomonadaceae</taxon>
        <taxon>Pseudomonas</taxon>
    </lineage>
</organism>
<evidence type="ECO:0000313" key="4">
    <source>
        <dbReference type="Proteomes" id="UP000254602"/>
    </source>
</evidence>
<reference evidence="3 4" key="1">
    <citation type="submission" date="2018-06" db="EMBL/GenBank/DDBJ databases">
        <authorList>
            <consortium name="Pathogen Informatics"/>
            <person name="Doyle S."/>
        </authorList>
    </citation>
    <scope>NUCLEOTIDE SEQUENCE [LARGE SCALE GENOMIC DNA]</scope>
    <source>
        <strain evidence="3 4">NCTC7914</strain>
    </source>
</reference>
<dbReference type="GO" id="GO:0015643">
    <property type="term" value="F:toxic substance binding"/>
    <property type="evidence" value="ECO:0007669"/>
    <property type="project" value="InterPro"/>
</dbReference>
<sequence length="91" mass="10226">MILKNKIEEYTEAEFTEFLNEFFENPSQLKGDVLGAHINRLTDHFENIIEHPDKSGLIFYPAEGVEDSPAGVISVLKAWFAANGKPGFREG</sequence>
<dbReference type="Proteomes" id="UP000254602">
    <property type="component" value="Unassembled WGS sequence"/>
</dbReference>
<comment type="similarity">
    <text evidence="1">Belongs to the colicins ColE2/ColE8/ColE9 and pyocins S1/S2 family.</text>
</comment>